<protein>
    <submittedName>
        <fullName evidence="2">Uncharacterized protein</fullName>
    </submittedName>
</protein>
<feature type="region of interest" description="Disordered" evidence="1">
    <location>
        <begin position="595"/>
        <end position="637"/>
    </location>
</feature>
<dbReference type="InterPro" id="IPR011990">
    <property type="entry name" value="TPR-like_helical_dom_sf"/>
</dbReference>
<dbReference type="EMBL" id="VDEP01000229">
    <property type="protein sequence ID" value="KAA1122590.1"/>
    <property type="molecule type" value="Genomic_DNA"/>
</dbReference>
<evidence type="ECO:0000313" key="2">
    <source>
        <dbReference type="EMBL" id="KAA1120722.1"/>
    </source>
</evidence>
<accession>A0A5B0R5F6</accession>
<evidence type="ECO:0000313" key="3">
    <source>
        <dbReference type="EMBL" id="KAA1122590.1"/>
    </source>
</evidence>
<dbReference type="AlphaFoldDB" id="A0A5B0R5F6"/>
<organism evidence="2 4">
    <name type="scientific">Puccinia graminis f. sp. tritici</name>
    <dbReference type="NCBI Taxonomy" id="56615"/>
    <lineage>
        <taxon>Eukaryota</taxon>
        <taxon>Fungi</taxon>
        <taxon>Dikarya</taxon>
        <taxon>Basidiomycota</taxon>
        <taxon>Pucciniomycotina</taxon>
        <taxon>Pucciniomycetes</taxon>
        <taxon>Pucciniales</taxon>
        <taxon>Pucciniaceae</taxon>
        <taxon>Puccinia</taxon>
    </lineage>
</organism>
<evidence type="ECO:0000256" key="1">
    <source>
        <dbReference type="SAM" id="MobiDB-lite"/>
    </source>
</evidence>
<sequence length="637" mass="72284">MNNLRRKLLPILNNNNTRLISTTTTTTIKPLPPPPPTLNLPATIKPPPQKQIINLRYANNPSELIIRIEKLARDQRLDLIIQLIKSSSIRVATISVWTELFKLLIQLNRQNLAYKLFLELKRRQIKPDLKFFHLYFHLISTAERSQKHFSLERLTSLWNQSQQSINNNNNNTTTTPEDHQASIISLTNAYLNCLLHHGYHPEAFKIFNSLKTLDSSTLYQISRSLSGTKEDLERARELIERFKKDDQEPSLLDLRTTLSLANLFLKSNDTSDHQYAADLIQERIGIQLADNPYKFWAKTKPQPILGHLSSSEKSDSSKTMIRFEPGQLTTLLRMLLKMNKFALVRRVWTQISTNPDLYLQRDTIDSTHCGLVMIAMGRCGAMDSVKGLLRWMIESGNKRLRPTGDTLDKAIQAAWQTEDVRGGISVLASLTQTHTDLMEPEEIAQDGLVELVQKTRHLTPLTPSNRALATLLQAAGRAGKIAEIGRALEAVARFRSLPDPTPAAALAAPGAPKQTAPFGGPESSAEIERYWVDQFLWVLTDLLDKLLARNDRSKVFSDSQIEKFENWRSLIDRSLASDPLASSLRSRIEVRAQERLDRRTLQSSSPSRRPSSSHSSSHSFSRVSSHRRSGSDYRRRD</sequence>
<gene>
    <name evidence="2" type="ORF">PGTUg99_001542</name>
    <name evidence="3" type="ORF">PGTUg99_002764</name>
</gene>
<dbReference type="EMBL" id="VDEP01000241">
    <property type="protein sequence ID" value="KAA1120722.1"/>
    <property type="molecule type" value="Genomic_DNA"/>
</dbReference>
<evidence type="ECO:0000313" key="4">
    <source>
        <dbReference type="Proteomes" id="UP000325313"/>
    </source>
</evidence>
<dbReference type="Gene3D" id="1.25.40.10">
    <property type="entry name" value="Tetratricopeptide repeat domain"/>
    <property type="match status" value="1"/>
</dbReference>
<reference evidence="2 4" key="1">
    <citation type="submission" date="2019-05" db="EMBL/GenBank/DDBJ databases">
        <title>Emergence of the Ug99 lineage of the wheat stem rust pathogen through somatic hybridization.</title>
        <authorList>
            <person name="Li F."/>
            <person name="Upadhyaya N.M."/>
            <person name="Sperschneider J."/>
            <person name="Matny O."/>
            <person name="Nguyen-Phuc H."/>
            <person name="Mago R."/>
            <person name="Raley C."/>
            <person name="Miller M.E."/>
            <person name="Silverstein K.A.T."/>
            <person name="Henningsen E."/>
            <person name="Hirsch C.D."/>
            <person name="Visser B."/>
            <person name="Pretorius Z.A."/>
            <person name="Steffenson B.J."/>
            <person name="Schwessinger B."/>
            <person name="Dodds P.N."/>
            <person name="Figueroa M."/>
        </authorList>
    </citation>
    <scope>NUCLEOTIDE SEQUENCE [LARGE SCALE GENOMIC DNA]</scope>
    <source>
        <strain evidence="2 4">Ug99</strain>
    </source>
</reference>
<proteinExistence type="predicted"/>
<comment type="caution">
    <text evidence="2">The sequence shown here is derived from an EMBL/GenBank/DDBJ whole genome shotgun (WGS) entry which is preliminary data.</text>
</comment>
<feature type="compositionally biased region" description="Low complexity" evidence="1">
    <location>
        <begin position="603"/>
        <end position="623"/>
    </location>
</feature>
<name>A0A5B0R5F6_PUCGR</name>
<feature type="compositionally biased region" description="Low complexity" evidence="1">
    <location>
        <begin position="503"/>
        <end position="512"/>
    </location>
</feature>
<dbReference type="Proteomes" id="UP000325313">
    <property type="component" value="Unassembled WGS sequence"/>
</dbReference>
<feature type="region of interest" description="Disordered" evidence="1">
    <location>
        <begin position="503"/>
        <end position="522"/>
    </location>
</feature>